<organism evidence="1 2">
    <name type="scientific">Verticillium dahliae (strain VdLs.17 / ATCC MYA-4575 / FGSC 10137)</name>
    <name type="common">Verticillium wilt</name>
    <dbReference type="NCBI Taxonomy" id="498257"/>
    <lineage>
        <taxon>Eukaryota</taxon>
        <taxon>Fungi</taxon>
        <taxon>Dikarya</taxon>
        <taxon>Ascomycota</taxon>
        <taxon>Pezizomycotina</taxon>
        <taxon>Sordariomycetes</taxon>
        <taxon>Hypocreomycetidae</taxon>
        <taxon>Glomerellales</taxon>
        <taxon>Plectosphaerellaceae</taxon>
        <taxon>Verticillium</taxon>
    </lineage>
</organism>
<dbReference type="EMBL" id="DS572702">
    <property type="protein sequence ID" value="EGY23455.1"/>
    <property type="molecule type" value="Genomic_DNA"/>
</dbReference>
<proteinExistence type="predicted"/>
<dbReference type="InParanoid" id="G2X3A8"/>
<reference evidence="1 2" key="1">
    <citation type="submission" date="2008-03" db="EMBL/GenBank/DDBJ databases">
        <title>The Genome Sequence of Verticillium dahliae VdLs.17.</title>
        <authorList>
            <consortium name="The Broad Institute Genome Sequencing Platform"/>
            <person name="Ma L.-J.J."/>
            <person name="Klosterman S.J."/>
            <person name="Subbarao K."/>
            <person name="Dobinson K."/>
            <person name="Veronese P."/>
            <person name="Kang S."/>
            <person name="Gold S.E."/>
            <person name="Young S."/>
            <person name="Jaffe D."/>
            <person name="Gnerre S."/>
            <person name="Berlin A."/>
            <person name="Heiman D."/>
            <person name="Hepburn T."/>
            <person name="Sykes S."/>
            <person name="Alvarado L."/>
            <person name="Kodira C.D."/>
            <person name="Lander E."/>
            <person name="Galagan J."/>
            <person name="Nusbaum C."/>
            <person name="Birren B."/>
        </authorList>
    </citation>
    <scope>NUCLEOTIDE SEQUENCE [LARGE SCALE GENOMIC DNA]</scope>
    <source>
        <strain evidence="2">VdLs.17 / ATCC MYA-4575 / FGSC 10137</strain>
    </source>
</reference>
<dbReference type="AlphaFoldDB" id="G2X3A8"/>
<gene>
    <name evidence="1" type="ORF">VDAG_04893</name>
</gene>
<dbReference type="KEGG" id="vda:VDAG_04893"/>
<protein>
    <submittedName>
        <fullName evidence="1">Uncharacterized protein</fullName>
    </submittedName>
</protein>
<evidence type="ECO:0000313" key="2">
    <source>
        <dbReference type="Proteomes" id="UP000001611"/>
    </source>
</evidence>
<dbReference type="GeneID" id="20706356"/>
<evidence type="ECO:0000313" key="1">
    <source>
        <dbReference type="EMBL" id="EGY23455.1"/>
    </source>
</evidence>
<accession>G2X3A8</accession>
<name>G2X3A8_VERDV</name>
<dbReference type="HOGENOM" id="CLU_2122943_0_0_1"/>
<dbReference type="RefSeq" id="XP_009652792.1">
    <property type="nucleotide sequence ID" value="XM_009654497.1"/>
</dbReference>
<sequence length="114" mass="12403">MESQPSPELSSTAIADLAMDMELGSPGLAHSVVRKRSCRLHMSPMLYDGMVELTSPVIGNNSAIIFVKCLRGSDLHWGANGHKKRMPGETAKVRSASQLAYEADQWQVHAPWGA</sequence>
<dbReference type="Proteomes" id="UP000001611">
    <property type="component" value="Chromosome 3"/>
</dbReference>
<keyword evidence="2" id="KW-1185">Reference proteome</keyword>